<name>A0A2T4H221_FUSCU</name>
<dbReference type="Gene3D" id="3.20.20.140">
    <property type="entry name" value="Metal-dependent hydrolases"/>
    <property type="match status" value="1"/>
</dbReference>
<organism evidence="5 7">
    <name type="scientific">Fusarium culmorum</name>
    <dbReference type="NCBI Taxonomy" id="5516"/>
    <lineage>
        <taxon>Eukaryota</taxon>
        <taxon>Fungi</taxon>
        <taxon>Dikarya</taxon>
        <taxon>Ascomycota</taxon>
        <taxon>Pezizomycotina</taxon>
        <taxon>Sordariomycetes</taxon>
        <taxon>Hypocreomycetidae</taxon>
        <taxon>Hypocreales</taxon>
        <taxon>Nectriaceae</taxon>
        <taxon>Fusarium</taxon>
    </lineage>
</organism>
<evidence type="ECO:0000256" key="1">
    <source>
        <dbReference type="ARBA" id="ARBA00022793"/>
    </source>
</evidence>
<dbReference type="AlphaFoldDB" id="A0A2T4H221"/>
<dbReference type="GO" id="GO:0016831">
    <property type="term" value="F:carboxy-lyase activity"/>
    <property type="evidence" value="ECO:0007669"/>
    <property type="project" value="UniProtKB-KW"/>
</dbReference>
<comment type="similarity">
    <text evidence="3">Belongs to the metallo-dependent hydrolases superfamily.</text>
</comment>
<proteinExistence type="inferred from homology"/>
<dbReference type="PANTHER" id="PTHR21240">
    <property type="entry name" value="2-AMINO-3-CARBOXYLMUCONATE-6-SEMIALDEHYDE DECARBOXYLASE"/>
    <property type="match status" value="1"/>
</dbReference>
<dbReference type="Pfam" id="PF04909">
    <property type="entry name" value="Amidohydro_2"/>
    <property type="match status" value="1"/>
</dbReference>
<dbReference type="InterPro" id="IPR032465">
    <property type="entry name" value="ACMSD"/>
</dbReference>
<dbReference type="EMBL" id="CP064749">
    <property type="protein sequence ID" value="QPC64745.1"/>
    <property type="molecule type" value="Genomic_DNA"/>
</dbReference>
<dbReference type="OrthoDB" id="191270at2759"/>
<dbReference type="InterPro" id="IPR006680">
    <property type="entry name" value="Amidohydro-rel"/>
</dbReference>
<dbReference type="GO" id="GO:0016787">
    <property type="term" value="F:hydrolase activity"/>
    <property type="evidence" value="ECO:0007669"/>
    <property type="project" value="InterPro"/>
</dbReference>
<reference evidence="6" key="2">
    <citation type="submission" date="2020-11" db="EMBL/GenBank/DDBJ databases">
        <title>The chromosome-scale genome resource for two endophytic Fusarium species: F. culmorum and F. pseudograminearum.</title>
        <authorList>
            <person name="Yuan Z."/>
        </authorList>
    </citation>
    <scope>NUCLEOTIDE SEQUENCE</scope>
    <source>
        <strain evidence="6">Class2-1B</strain>
    </source>
</reference>
<evidence type="ECO:0000256" key="3">
    <source>
        <dbReference type="RuleBase" id="RU366045"/>
    </source>
</evidence>
<gene>
    <name evidence="5" type="ORF">FCULG_00008024</name>
    <name evidence="6" type="ORF">HYE67_006976</name>
</gene>
<protein>
    <submittedName>
        <fullName evidence="5">2-amino-3-carboxymuconate-6-semialdehyde decarboxylase</fullName>
    </submittedName>
</protein>
<dbReference type="EMBL" id="PVEM01000003">
    <property type="protein sequence ID" value="PTD09850.1"/>
    <property type="molecule type" value="Genomic_DNA"/>
</dbReference>
<dbReference type="GO" id="GO:0019748">
    <property type="term" value="P:secondary metabolic process"/>
    <property type="evidence" value="ECO:0007669"/>
    <property type="project" value="TreeGrafter"/>
</dbReference>
<dbReference type="PANTHER" id="PTHR21240:SF28">
    <property type="entry name" value="ISO-OROTATE DECARBOXYLASE (EUROFUNG)"/>
    <property type="match status" value="1"/>
</dbReference>
<dbReference type="Proteomes" id="UP000663297">
    <property type="component" value="Chromosome 3"/>
</dbReference>
<evidence type="ECO:0000313" key="5">
    <source>
        <dbReference type="EMBL" id="PTD09850.1"/>
    </source>
</evidence>
<reference evidence="5 7" key="1">
    <citation type="submission" date="2018-02" db="EMBL/GenBank/DDBJ databases">
        <title>Fusarium culmorum secondary metabolites in fungal-bacterial-plant interactions.</title>
        <authorList>
            <person name="Schmidt R."/>
        </authorList>
    </citation>
    <scope>NUCLEOTIDE SEQUENCE [LARGE SCALE GENOMIC DNA]</scope>
    <source>
        <strain evidence="5 7">PV</strain>
    </source>
</reference>
<evidence type="ECO:0000259" key="4">
    <source>
        <dbReference type="Pfam" id="PF04909"/>
    </source>
</evidence>
<sequence>MSSSSARVVDIHTHMYPPSYIQILESRSTIPLVRKFPQASDPRLILLEAEVKALEEATRDPEAKPPGRPLTSHYASLAQKVHFMDTHKIDISVISLANPWLDFLDPSESGSIAESVNQEFSRMCGEHPGRLFFFGTLPLTANLETILESIKSLSTLKYCRGVILGTSGLGKGLDDPELLPIFEALARAELTVFLHPHYGLPNDVWGPRASAEYGHVLPLALGFPMETTIAVARMYLAGVFDKVPDLRMILAHSGGTLPFLAGRIESCIMHDGQFLREGKLAKGRRTVWDVLKEQIYLDAVIYSEVGLKAAIQASGADRLMFGTDHPFFPPLTSDEQGEWESVSLNAEAVARAVGQGTGDCENVMGMNAVKILRLDSES</sequence>
<evidence type="ECO:0000313" key="6">
    <source>
        <dbReference type="EMBL" id="QPC64745.1"/>
    </source>
</evidence>
<keyword evidence="2 3" id="KW-0456">Lyase</keyword>
<feature type="domain" description="Amidohydrolase-related" evidence="4">
    <location>
        <begin position="114"/>
        <end position="374"/>
    </location>
</feature>
<keyword evidence="7" id="KW-1185">Reference proteome</keyword>
<dbReference type="SUPFAM" id="SSF51556">
    <property type="entry name" value="Metallo-dependent hydrolases"/>
    <property type="match status" value="1"/>
</dbReference>
<keyword evidence="1 3" id="KW-0210">Decarboxylase</keyword>
<evidence type="ECO:0000313" key="7">
    <source>
        <dbReference type="Proteomes" id="UP000241587"/>
    </source>
</evidence>
<dbReference type="GO" id="GO:0005829">
    <property type="term" value="C:cytosol"/>
    <property type="evidence" value="ECO:0007669"/>
    <property type="project" value="TreeGrafter"/>
</dbReference>
<dbReference type="Proteomes" id="UP000241587">
    <property type="component" value="Unassembled WGS sequence"/>
</dbReference>
<dbReference type="FunFam" id="3.20.20.140:FF:000055">
    <property type="entry name" value="Uracil-5-carboxylate decarboxylase"/>
    <property type="match status" value="1"/>
</dbReference>
<accession>A0A2T4H221</accession>
<dbReference type="OMA" id="RIESCIM"/>
<evidence type="ECO:0000256" key="2">
    <source>
        <dbReference type="ARBA" id="ARBA00023239"/>
    </source>
</evidence>
<dbReference type="InterPro" id="IPR032466">
    <property type="entry name" value="Metal_Hydrolase"/>
</dbReference>